<protein>
    <recommendedName>
        <fullName evidence="5">Zn(2)-C6 fungal-type domain-containing protein</fullName>
    </recommendedName>
</protein>
<evidence type="ECO:0000313" key="7">
    <source>
        <dbReference type="Proteomes" id="UP000037505"/>
    </source>
</evidence>
<evidence type="ECO:0000313" key="6">
    <source>
        <dbReference type="EMBL" id="KNG89161.1"/>
    </source>
</evidence>
<dbReference type="GO" id="GO:0008270">
    <property type="term" value="F:zinc ion binding"/>
    <property type="evidence" value="ECO:0007669"/>
    <property type="project" value="InterPro"/>
</dbReference>
<dbReference type="Pfam" id="PF00172">
    <property type="entry name" value="Zn_clus"/>
    <property type="match status" value="1"/>
</dbReference>
<accession>A0A0L1JBL1</accession>
<dbReference type="InterPro" id="IPR036864">
    <property type="entry name" value="Zn2-C6_fun-type_DNA-bd_sf"/>
</dbReference>
<keyword evidence="7" id="KW-1185">Reference proteome</keyword>
<dbReference type="Gene3D" id="4.10.240.10">
    <property type="entry name" value="Zn(2)-C6 fungal-type DNA-binding domain"/>
    <property type="match status" value="1"/>
</dbReference>
<dbReference type="Proteomes" id="UP000037505">
    <property type="component" value="Unassembled WGS sequence"/>
</dbReference>
<comment type="caution">
    <text evidence="6">The sequence shown here is derived from an EMBL/GenBank/DDBJ whole genome shotgun (WGS) entry which is preliminary data.</text>
</comment>
<evidence type="ECO:0000256" key="3">
    <source>
        <dbReference type="ARBA" id="ARBA00023163"/>
    </source>
</evidence>
<dbReference type="OrthoDB" id="3525185at2759"/>
<dbReference type="PANTHER" id="PTHR38791">
    <property type="entry name" value="ZN(II)2CYS6 TRANSCRIPTION FACTOR (EUROFUNG)-RELATED-RELATED"/>
    <property type="match status" value="1"/>
</dbReference>
<dbReference type="PANTHER" id="PTHR38791:SF5">
    <property type="entry name" value="TRANSCRIPTION FACTOR DBAG-RELATED"/>
    <property type="match status" value="1"/>
</dbReference>
<keyword evidence="4" id="KW-0539">Nucleus</keyword>
<dbReference type="CDD" id="cd00067">
    <property type="entry name" value="GAL4"/>
    <property type="match status" value="1"/>
</dbReference>
<keyword evidence="2" id="KW-0238">DNA-binding</keyword>
<sequence length="502" mass="56149">MVYPGHPSRGCYTCRFRKVKCDERKPICLRCTKAKRHCEGYCDSDANHTPEKQSTAPGSNVDMLVAKWNSQTTAQSSEFWGSVWMRAQFTALLRSPIAALDQTNLHRLYVDISVTNAFLATSTGSISLILTFIVRKDNGRHAQEQAIDSYHRALQLTRQIIGSNTTSRRNEVILTMLVLSMYEDLTNPCSNQSIFNPHLGGAIAFVKSTQDIVSFQDETSKGLYIALLTRFMPACLITDITHSIEGFPFTIPELLTLHDALLRTPFVSPRSQLQLHLCKLAILHLQISEAASTLSSGRISSTTITGILDSMNTITHQLSQWLSSVPKDWIYTTMIVPSEDWNLWTPVAHIYSSFWVANDWARYRTLQICACHLCLRFYHLLAATNTASIPRSSLYSDVSTARVKIRNLANDICASMLYHLGYRCMGSAARQYPIEAYPQGKYARLVSASQVAWPLYVAGIVEGVDAAQRMWIAGQLDVIGDDLGVKHASTMAEVVRELALRE</sequence>
<keyword evidence="3" id="KW-0804">Transcription</keyword>
<gene>
    <name evidence="6" type="ORF">ANOM_002559</name>
</gene>
<dbReference type="InterPro" id="IPR053175">
    <property type="entry name" value="DHMBA_Reg_Transcription_Factor"/>
</dbReference>
<dbReference type="GO" id="GO:0000981">
    <property type="term" value="F:DNA-binding transcription factor activity, RNA polymerase II-specific"/>
    <property type="evidence" value="ECO:0007669"/>
    <property type="project" value="InterPro"/>
</dbReference>
<proteinExistence type="predicted"/>
<dbReference type="GO" id="GO:0009893">
    <property type="term" value="P:positive regulation of metabolic process"/>
    <property type="evidence" value="ECO:0007669"/>
    <property type="project" value="UniProtKB-ARBA"/>
</dbReference>
<evidence type="ECO:0000259" key="5">
    <source>
        <dbReference type="PROSITE" id="PS50048"/>
    </source>
</evidence>
<dbReference type="RefSeq" id="XP_015410084.1">
    <property type="nucleotide sequence ID" value="XM_015547816.1"/>
</dbReference>
<dbReference type="PROSITE" id="PS50048">
    <property type="entry name" value="ZN2_CY6_FUNGAL_2"/>
    <property type="match status" value="1"/>
</dbReference>
<reference evidence="6 7" key="1">
    <citation type="submission" date="2014-06" db="EMBL/GenBank/DDBJ databases">
        <title>The Genome of the Aflatoxigenic Filamentous Fungus Aspergillus nomius.</title>
        <authorList>
            <person name="Moore M.G."/>
            <person name="Shannon B.M."/>
            <person name="Brian M.M."/>
        </authorList>
    </citation>
    <scope>NUCLEOTIDE SEQUENCE [LARGE SCALE GENOMIC DNA]</scope>
    <source>
        <strain evidence="6 7">NRRL 13137</strain>
    </source>
</reference>
<keyword evidence="1" id="KW-0805">Transcription regulation</keyword>
<dbReference type="SUPFAM" id="SSF57701">
    <property type="entry name" value="Zn2/Cys6 DNA-binding domain"/>
    <property type="match status" value="1"/>
</dbReference>
<dbReference type="AlphaFoldDB" id="A0A0L1JBL1"/>
<evidence type="ECO:0000256" key="1">
    <source>
        <dbReference type="ARBA" id="ARBA00023015"/>
    </source>
</evidence>
<name>A0A0L1JBL1_ASPN3</name>
<evidence type="ECO:0000256" key="2">
    <source>
        <dbReference type="ARBA" id="ARBA00023125"/>
    </source>
</evidence>
<organism evidence="6 7">
    <name type="scientific">Aspergillus nomiae NRRL (strain ATCC 15546 / NRRL 13137 / CBS 260.88 / M93)</name>
    <dbReference type="NCBI Taxonomy" id="1509407"/>
    <lineage>
        <taxon>Eukaryota</taxon>
        <taxon>Fungi</taxon>
        <taxon>Dikarya</taxon>
        <taxon>Ascomycota</taxon>
        <taxon>Pezizomycotina</taxon>
        <taxon>Eurotiomycetes</taxon>
        <taxon>Eurotiomycetidae</taxon>
        <taxon>Eurotiales</taxon>
        <taxon>Aspergillaceae</taxon>
        <taxon>Aspergillus</taxon>
        <taxon>Aspergillus subgen. Circumdati</taxon>
    </lineage>
</organism>
<dbReference type="STRING" id="1509407.A0A0L1JBL1"/>
<evidence type="ECO:0000256" key="4">
    <source>
        <dbReference type="ARBA" id="ARBA00023242"/>
    </source>
</evidence>
<feature type="domain" description="Zn(2)-C6 fungal-type" evidence="5">
    <location>
        <begin position="10"/>
        <end position="38"/>
    </location>
</feature>
<dbReference type="SMART" id="SM00066">
    <property type="entry name" value="GAL4"/>
    <property type="match status" value="1"/>
</dbReference>
<dbReference type="GeneID" id="26804363"/>
<dbReference type="EMBL" id="JNOM01000036">
    <property type="protein sequence ID" value="KNG89161.1"/>
    <property type="molecule type" value="Genomic_DNA"/>
</dbReference>
<dbReference type="PROSITE" id="PS00463">
    <property type="entry name" value="ZN2_CY6_FUNGAL_1"/>
    <property type="match status" value="1"/>
</dbReference>
<dbReference type="InterPro" id="IPR001138">
    <property type="entry name" value="Zn2Cys6_DnaBD"/>
</dbReference>
<dbReference type="GO" id="GO:0003677">
    <property type="term" value="F:DNA binding"/>
    <property type="evidence" value="ECO:0007669"/>
    <property type="project" value="UniProtKB-KW"/>
</dbReference>